<keyword evidence="1 2" id="KW-0732">Signal</keyword>
<protein>
    <submittedName>
        <fullName evidence="5">Metallophosphoesterase family protein</fullName>
        <ecNumber evidence="5">3.1.-.-</ecNumber>
    </submittedName>
</protein>
<feature type="signal peptide" evidence="2">
    <location>
        <begin position="1"/>
        <end position="31"/>
    </location>
</feature>
<gene>
    <name evidence="5" type="ORF">Q4T40_13015</name>
</gene>
<feature type="chain" id="PRO_5045648389" evidence="2">
    <location>
        <begin position="32"/>
        <end position="420"/>
    </location>
</feature>
<dbReference type="InterPro" id="IPR003961">
    <property type="entry name" value="FN3_dom"/>
</dbReference>
<evidence type="ECO:0000259" key="4">
    <source>
        <dbReference type="Pfam" id="PF16656"/>
    </source>
</evidence>
<dbReference type="PANTHER" id="PTHR45867:SF3">
    <property type="entry name" value="ACID PHOSPHATASE TYPE 7"/>
    <property type="match status" value="1"/>
</dbReference>
<dbReference type="Pfam" id="PF00149">
    <property type="entry name" value="Metallophos"/>
    <property type="match status" value="1"/>
</dbReference>
<feature type="domain" description="Calcineurin-like phosphoesterase" evidence="3">
    <location>
        <begin position="141"/>
        <end position="338"/>
    </location>
</feature>
<keyword evidence="5" id="KW-0378">Hydrolase</keyword>
<dbReference type="InterPro" id="IPR029052">
    <property type="entry name" value="Metallo-depent_PP-like"/>
</dbReference>
<sequence>MTGIKHGVRMRSIAALLIIALACLVSALSSAAPSSAPQQVTLTWSDDPRTTQTIAWQTASFCPRGRAQYAEAAAGNGLPVNAVAVVARGEPLLTDGEKIIIHTATLTGLKPGTRYIYRVGADGGWSEPLSFKTAPDEARAFKFLVFGDTQNDVYDLWRAVLRRACGTNPDAAFWTVVGDLVEVGQDPEQWDAWFDASQEAIDIIPVMPLTGNHEYYTPLWGERSLPSMFTARFKLPGNGPEGMKGQVYSFDYGDVHFVMLDSQAREGARFLPDMLERQKAWLEKDLAATKKQWKVAFLHKPPYNSETARGNGAVKAAFVPILERHRVAVVFSGHEHVYARTYPLHDDAVAAAPSEGTVYVTAGRAGGKARVKARAGEWHEVYYNPAEEPNYLVVKVAGNVLAVEVYKLGGDLIDNWKIEK</sequence>
<organism evidence="5 6">
    <name type="scientific">Anaeroselena agilis</name>
    <dbReference type="NCBI Taxonomy" id="3063788"/>
    <lineage>
        <taxon>Bacteria</taxon>
        <taxon>Bacillati</taxon>
        <taxon>Bacillota</taxon>
        <taxon>Negativicutes</taxon>
        <taxon>Acetonemataceae</taxon>
        <taxon>Anaeroselena</taxon>
    </lineage>
</organism>
<evidence type="ECO:0000256" key="1">
    <source>
        <dbReference type="ARBA" id="ARBA00022729"/>
    </source>
</evidence>
<dbReference type="Proteomes" id="UP001254848">
    <property type="component" value="Unassembled WGS sequence"/>
</dbReference>
<dbReference type="EC" id="3.1.-.-" evidence="5"/>
<evidence type="ECO:0000313" key="5">
    <source>
        <dbReference type="EMBL" id="MDT8902170.1"/>
    </source>
</evidence>
<dbReference type="InterPro" id="IPR008963">
    <property type="entry name" value="Purple_acid_Pase-like_N"/>
</dbReference>
<dbReference type="EMBL" id="JAUOZS010000001">
    <property type="protein sequence ID" value="MDT8902170.1"/>
    <property type="molecule type" value="Genomic_DNA"/>
</dbReference>
<evidence type="ECO:0000313" key="6">
    <source>
        <dbReference type="Proteomes" id="UP001254848"/>
    </source>
</evidence>
<dbReference type="SUPFAM" id="SSF56300">
    <property type="entry name" value="Metallo-dependent phosphatases"/>
    <property type="match status" value="1"/>
</dbReference>
<comment type="caution">
    <text evidence="5">The sequence shown here is derived from an EMBL/GenBank/DDBJ whole genome shotgun (WGS) entry which is preliminary data.</text>
</comment>
<dbReference type="InterPro" id="IPR004843">
    <property type="entry name" value="Calcineurin-like_PHP"/>
</dbReference>
<keyword evidence="6" id="KW-1185">Reference proteome</keyword>
<accession>A0ABU3P0G0</accession>
<reference evidence="5 6" key="1">
    <citation type="submission" date="2023-07" db="EMBL/GenBank/DDBJ databases">
        <title>The novel representative of Negativicutes class, Anaeroselena agilis gen. nov. sp. nov.</title>
        <authorList>
            <person name="Prokofeva M.I."/>
            <person name="Elcheninov A.G."/>
            <person name="Klyukina A."/>
            <person name="Kublanov I.V."/>
            <person name="Frolov E.N."/>
            <person name="Podosokorskaya O.A."/>
        </authorList>
    </citation>
    <scope>NUCLEOTIDE SEQUENCE [LARGE SCALE GENOMIC DNA]</scope>
    <source>
        <strain evidence="5 6">4137-cl</strain>
    </source>
</reference>
<dbReference type="GO" id="GO:0016787">
    <property type="term" value="F:hydrolase activity"/>
    <property type="evidence" value="ECO:0007669"/>
    <property type="project" value="UniProtKB-KW"/>
</dbReference>
<proteinExistence type="predicted"/>
<dbReference type="PANTHER" id="PTHR45867">
    <property type="entry name" value="PURPLE ACID PHOSPHATASE"/>
    <property type="match status" value="1"/>
</dbReference>
<name>A0ABU3P0G0_9FIRM</name>
<dbReference type="CDD" id="cd00063">
    <property type="entry name" value="FN3"/>
    <property type="match status" value="1"/>
</dbReference>
<dbReference type="InterPro" id="IPR015914">
    <property type="entry name" value="PAPs_N"/>
</dbReference>
<dbReference type="Gene3D" id="3.60.21.10">
    <property type="match status" value="1"/>
</dbReference>
<feature type="domain" description="Purple acid phosphatase N-terminal" evidence="4">
    <location>
        <begin position="37"/>
        <end position="133"/>
    </location>
</feature>
<evidence type="ECO:0000259" key="3">
    <source>
        <dbReference type="Pfam" id="PF00149"/>
    </source>
</evidence>
<dbReference type="RefSeq" id="WP_413780656.1">
    <property type="nucleotide sequence ID" value="NZ_JAUOZS010000001.1"/>
</dbReference>
<dbReference type="Pfam" id="PF16656">
    <property type="entry name" value="Pur_ac_phosph_N"/>
    <property type="match status" value="1"/>
</dbReference>
<dbReference type="SUPFAM" id="SSF49363">
    <property type="entry name" value="Purple acid phosphatase, N-terminal domain"/>
    <property type="match status" value="1"/>
</dbReference>
<evidence type="ECO:0000256" key="2">
    <source>
        <dbReference type="SAM" id="SignalP"/>
    </source>
</evidence>
<dbReference type="Gene3D" id="2.60.40.380">
    <property type="entry name" value="Purple acid phosphatase-like, N-terminal"/>
    <property type="match status" value="1"/>
</dbReference>
<dbReference type="PROSITE" id="PS51257">
    <property type="entry name" value="PROKAR_LIPOPROTEIN"/>
    <property type="match status" value="1"/>
</dbReference>